<name>A0A4Q9R5F0_9GAMM</name>
<dbReference type="EMBL" id="QJUP01000015">
    <property type="protein sequence ID" value="TBU95707.1"/>
    <property type="molecule type" value="Genomic_DNA"/>
</dbReference>
<feature type="non-terminal residue" evidence="1">
    <location>
        <position position="46"/>
    </location>
</feature>
<reference evidence="1 2" key="1">
    <citation type="submission" date="2018-06" db="EMBL/GenBank/DDBJ databases">
        <title>Three novel Pseudomonas species isolated from symptomatic oak.</title>
        <authorList>
            <person name="Bueno-Gonzalez V."/>
            <person name="Brady C."/>
        </authorList>
    </citation>
    <scope>NUCLEOTIDE SEQUENCE [LARGE SCALE GENOMIC DNA]</scope>
    <source>
        <strain evidence="1 2">P17C</strain>
    </source>
</reference>
<accession>A0A4Q9R5F0</accession>
<keyword evidence="2" id="KW-1185">Reference proteome</keyword>
<dbReference type="AlphaFoldDB" id="A0A4Q9R5F0"/>
<gene>
    <name evidence="1" type="ORF">DNJ96_11545</name>
</gene>
<evidence type="ECO:0000313" key="2">
    <source>
        <dbReference type="Proteomes" id="UP000292639"/>
    </source>
</evidence>
<dbReference type="Proteomes" id="UP000292639">
    <property type="component" value="Unassembled WGS sequence"/>
</dbReference>
<dbReference type="InterPro" id="IPR036388">
    <property type="entry name" value="WH-like_DNA-bd_sf"/>
</dbReference>
<evidence type="ECO:0000313" key="1">
    <source>
        <dbReference type="EMBL" id="TBU95707.1"/>
    </source>
</evidence>
<proteinExistence type="predicted"/>
<dbReference type="Gene3D" id="1.10.10.10">
    <property type="entry name" value="Winged helix-like DNA-binding domain superfamily/Winged helix DNA-binding domain"/>
    <property type="match status" value="1"/>
</dbReference>
<organism evidence="1 2">
    <name type="scientific">Stutzerimonas kirkiae</name>
    <dbReference type="NCBI Taxonomy" id="2211392"/>
    <lineage>
        <taxon>Bacteria</taxon>
        <taxon>Pseudomonadati</taxon>
        <taxon>Pseudomonadota</taxon>
        <taxon>Gammaproteobacteria</taxon>
        <taxon>Pseudomonadales</taxon>
        <taxon>Pseudomonadaceae</taxon>
        <taxon>Stutzerimonas</taxon>
    </lineage>
</organism>
<protein>
    <submittedName>
        <fullName evidence="1">IS3 family transposase</fullName>
    </submittedName>
</protein>
<comment type="caution">
    <text evidence="1">The sequence shown here is derived from an EMBL/GenBank/DDBJ whole genome shotgun (WGS) entry which is preliminary data.</text>
</comment>
<sequence length="46" mass="5220">MPKLPKFSPEVRERAVRMVYEVRESHDSQWAAIEAVSSKIGCTAQT</sequence>